<reference evidence="3" key="2">
    <citation type="journal article" date="2023" name="Science">
        <title>Genomic signatures of disease resistance in endangered staghorn corals.</title>
        <authorList>
            <person name="Vollmer S.V."/>
            <person name="Selwyn J.D."/>
            <person name="Despard B.A."/>
            <person name="Roesel C.L."/>
        </authorList>
    </citation>
    <scope>NUCLEOTIDE SEQUENCE</scope>
    <source>
        <strain evidence="3">K2</strain>
    </source>
</reference>
<dbReference type="SMART" id="SM00034">
    <property type="entry name" value="CLECT"/>
    <property type="match status" value="1"/>
</dbReference>
<dbReference type="PANTHER" id="PTHR22803">
    <property type="entry name" value="MANNOSE, PHOSPHOLIPASE, LECTIN RECEPTOR RELATED"/>
    <property type="match status" value="1"/>
</dbReference>
<dbReference type="Pfam" id="PF00059">
    <property type="entry name" value="Lectin_C"/>
    <property type="match status" value="1"/>
</dbReference>
<evidence type="ECO:0000259" key="2">
    <source>
        <dbReference type="PROSITE" id="PS50041"/>
    </source>
</evidence>
<feature type="non-terminal residue" evidence="3">
    <location>
        <position position="149"/>
    </location>
</feature>
<keyword evidence="4" id="KW-1185">Reference proteome</keyword>
<evidence type="ECO:0000313" key="3">
    <source>
        <dbReference type="EMBL" id="KAK2556349.1"/>
    </source>
</evidence>
<dbReference type="Proteomes" id="UP001249851">
    <property type="component" value="Unassembled WGS sequence"/>
</dbReference>
<comment type="caution">
    <text evidence="3">The sequence shown here is derived from an EMBL/GenBank/DDBJ whole genome shotgun (WGS) entry which is preliminary data.</text>
</comment>
<dbReference type="InterPro" id="IPR050111">
    <property type="entry name" value="C-type_lectin/snaclec_domain"/>
</dbReference>
<dbReference type="EMBL" id="JARQWQ010000056">
    <property type="protein sequence ID" value="KAK2556349.1"/>
    <property type="molecule type" value="Genomic_DNA"/>
</dbReference>
<dbReference type="InterPro" id="IPR016186">
    <property type="entry name" value="C-type_lectin-like/link_sf"/>
</dbReference>
<accession>A0AAD9Q7W6</accession>
<reference evidence="3" key="1">
    <citation type="journal article" date="2023" name="G3 (Bethesda)">
        <title>Whole genome assembly and annotation of the endangered Caribbean coral Acropora cervicornis.</title>
        <authorList>
            <person name="Selwyn J.D."/>
            <person name="Vollmer S.V."/>
        </authorList>
    </citation>
    <scope>NUCLEOTIDE SEQUENCE</scope>
    <source>
        <strain evidence="3">K2</strain>
    </source>
</reference>
<dbReference type="InterPro" id="IPR016187">
    <property type="entry name" value="CTDL_fold"/>
</dbReference>
<gene>
    <name evidence="3" type="ORF">P5673_021573</name>
</gene>
<sequence>RHVSTCLVRTTANTCPSGFVVHGESCYYVASTSSASTWNNSRRFCQNYGADLPVIKSEDENRFVYDLLRNTVGAHHGWIGLYRKKADNNFYWLDDRPANGSYQNWNYGEPTDSGGTEDCVHLRGGNFDDNWNDLTCSRTDPVAICQWPI</sequence>
<dbReference type="InterPro" id="IPR018378">
    <property type="entry name" value="C-type_lectin_CS"/>
</dbReference>
<organism evidence="3 4">
    <name type="scientific">Acropora cervicornis</name>
    <name type="common">Staghorn coral</name>
    <dbReference type="NCBI Taxonomy" id="6130"/>
    <lineage>
        <taxon>Eukaryota</taxon>
        <taxon>Metazoa</taxon>
        <taxon>Cnidaria</taxon>
        <taxon>Anthozoa</taxon>
        <taxon>Hexacorallia</taxon>
        <taxon>Scleractinia</taxon>
        <taxon>Astrocoeniina</taxon>
        <taxon>Acroporidae</taxon>
        <taxon>Acropora</taxon>
    </lineage>
</organism>
<proteinExistence type="predicted"/>
<protein>
    <submittedName>
        <fullName evidence="3">Lactose-binding lectin l-2</fullName>
    </submittedName>
</protein>
<dbReference type="SUPFAM" id="SSF56436">
    <property type="entry name" value="C-type lectin-like"/>
    <property type="match status" value="1"/>
</dbReference>
<dbReference type="AlphaFoldDB" id="A0AAD9Q7W6"/>
<evidence type="ECO:0000256" key="1">
    <source>
        <dbReference type="ARBA" id="ARBA00023157"/>
    </source>
</evidence>
<dbReference type="PROSITE" id="PS50041">
    <property type="entry name" value="C_TYPE_LECTIN_2"/>
    <property type="match status" value="1"/>
</dbReference>
<evidence type="ECO:0000313" key="4">
    <source>
        <dbReference type="Proteomes" id="UP001249851"/>
    </source>
</evidence>
<dbReference type="InterPro" id="IPR001304">
    <property type="entry name" value="C-type_lectin-like"/>
</dbReference>
<dbReference type="PROSITE" id="PS00615">
    <property type="entry name" value="C_TYPE_LECTIN_1"/>
    <property type="match status" value="1"/>
</dbReference>
<dbReference type="Gene3D" id="3.10.100.10">
    <property type="entry name" value="Mannose-Binding Protein A, subunit A"/>
    <property type="match status" value="1"/>
</dbReference>
<feature type="domain" description="C-type lectin" evidence="2">
    <location>
        <begin position="22"/>
        <end position="138"/>
    </location>
</feature>
<name>A0AAD9Q7W6_ACRCE</name>
<keyword evidence="1" id="KW-1015">Disulfide bond</keyword>